<reference evidence="3" key="1">
    <citation type="submission" date="2023-08" db="EMBL/GenBank/DDBJ databases">
        <title>A de novo genome assembly of Solanum verrucosum Schlechtendal, a Mexican diploid species geographically isolated from the other diploid A-genome species in potato relatives.</title>
        <authorList>
            <person name="Hosaka K."/>
        </authorList>
    </citation>
    <scope>NUCLEOTIDE SEQUENCE</scope>
    <source>
        <tissue evidence="3">Young leaves</tissue>
    </source>
</reference>
<dbReference type="Pfam" id="PF08513">
    <property type="entry name" value="LisH"/>
    <property type="match status" value="1"/>
</dbReference>
<dbReference type="SMART" id="SM00757">
    <property type="entry name" value="CRA"/>
    <property type="match status" value="1"/>
</dbReference>
<feature type="region of interest" description="Disordered" evidence="1">
    <location>
        <begin position="1"/>
        <end position="24"/>
    </location>
</feature>
<dbReference type="PROSITE" id="PS50897">
    <property type="entry name" value="CTLH"/>
    <property type="match status" value="1"/>
</dbReference>
<dbReference type="EMBL" id="CP133614">
    <property type="protein sequence ID" value="WMV17923.1"/>
    <property type="molecule type" value="Genomic_DNA"/>
</dbReference>
<dbReference type="Proteomes" id="UP001234989">
    <property type="component" value="Chromosome 3"/>
</dbReference>
<dbReference type="InterPro" id="IPR013144">
    <property type="entry name" value="CRA_dom"/>
</dbReference>
<organism evidence="3 4">
    <name type="scientific">Solanum verrucosum</name>
    <dbReference type="NCBI Taxonomy" id="315347"/>
    <lineage>
        <taxon>Eukaryota</taxon>
        <taxon>Viridiplantae</taxon>
        <taxon>Streptophyta</taxon>
        <taxon>Embryophyta</taxon>
        <taxon>Tracheophyta</taxon>
        <taxon>Spermatophyta</taxon>
        <taxon>Magnoliopsida</taxon>
        <taxon>eudicotyledons</taxon>
        <taxon>Gunneridae</taxon>
        <taxon>Pentapetalae</taxon>
        <taxon>asterids</taxon>
        <taxon>lamiids</taxon>
        <taxon>Solanales</taxon>
        <taxon>Solanaceae</taxon>
        <taxon>Solanoideae</taxon>
        <taxon>Solaneae</taxon>
        <taxon>Solanum</taxon>
    </lineage>
</organism>
<dbReference type="SMART" id="SM00668">
    <property type="entry name" value="CTLH"/>
    <property type="match status" value="1"/>
</dbReference>
<sequence length="331" mass="37752">MIKNEDIWDGESDLHGGQNEGGETEMVKTCEEEIHRWLKHVKRRYIDVPARRCEQLAMVGLRRGRARMKKYQGEGLSETNSLPSQGFKTSVHSLQWCLKQIGEMWNATSKKVITREEWEKKLNDVKIRKEDMNKLVMNFLVTEGYVEAAEKFRKESGTDPDIDLATITDRMAVKKAVQAGNVEDAIEKVNDLNPEILDTNPQLFFHLQQQRLIELIRNGKIEEALEFAQEELAPRGEENQSFLEELEKTVALLAFEDVSNCPVGELLDVSQRLKTASEVNAAILTSQSHEKDPKLPSLLKMLIWAQNQLGEKAVFPRINDLSTAKLEDPPV</sequence>
<evidence type="ECO:0000259" key="2">
    <source>
        <dbReference type="PROSITE" id="PS50897"/>
    </source>
</evidence>
<dbReference type="AlphaFoldDB" id="A0AAF0Q7R5"/>
<dbReference type="Pfam" id="PF10607">
    <property type="entry name" value="CTLH"/>
    <property type="match status" value="1"/>
</dbReference>
<evidence type="ECO:0000313" key="4">
    <source>
        <dbReference type="Proteomes" id="UP001234989"/>
    </source>
</evidence>
<evidence type="ECO:0000313" key="3">
    <source>
        <dbReference type="EMBL" id="WMV17923.1"/>
    </source>
</evidence>
<dbReference type="InterPro" id="IPR050618">
    <property type="entry name" value="Ubq-SigPath_Reg"/>
</dbReference>
<feature type="domain" description="CTLH" evidence="2">
    <location>
        <begin position="166"/>
        <end position="223"/>
    </location>
</feature>
<dbReference type="PANTHER" id="PTHR12864">
    <property type="entry name" value="RAN BINDING PROTEIN 9-RELATED"/>
    <property type="match status" value="1"/>
</dbReference>
<dbReference type="InterPro" id="IPR006595">
    <property type="entry name" value="CTLH_C"/>
</dbReference>
<evidence type="ECO:0000256" key="1">
    <source>
        <dbReference type="SAM" id="MobiDB-lite"/>
    </source>
</evidence>
<protein>
    <recommendedName>
        <fullName evidence="2">CTLH domain-containing protein</fullName>
    </recommendedName>
</protein>
<keyword evidence="4" id="KW-1185">Reference proteome</keyword>
<dbReference type="PROSITE" id="PS50896">
    <property type="entry name" value="LISH"/>
    <property type="match status" value="1"/>
</dbReference>
<dbReference type="InterPro" id="IPR006594">
    <property type="entry name" value="LisH"/>
</dbReference>
<dbReference type="InterPro" id="IPR024964">
    <property type="entry name" value="CTLH/CRA"/>
</dbReference>
<name>A0AAF0Q7R5_SOLVR</name>
<accession>A0AAF0Q7R5</accession>
<gene>
    <name evidence="3" type="ORF">MTR67_011308</name>
</gene>
<proteinExistence type="predicted"/>
<dbReference type="SMART" id="SM00667">
    <property type="entry name" value="LisH"/>
    <property type="match status" value="1"/>
</dbReference>